<reference evidence="1 2" key="1">
    <citation type="submission" date="2018-03" db="EMBL/GenBank/DDBJ databases">
        <title>Genomic Encyclopedia of Archaeal and Bacterial Type Strains, Phase II (KMG-II): from individual species to whole genera.</title>
        <authorList>
            <person name="Goeker M."/>
        </authorList>
    </citation>
    <scope>NUCLEOTIDE SEQUENCE [LARGE SCALE GENOMIC DNA]</scope>
    <source>
        <strain evidence="1 2">DSM 44946</strain>
    </source>
</reference>
<accession>A0A2T0LDN0</accession>
<organism evidence="1 2">
    <name type="scientific">Planifilum fimeticola</name>
    <dbReference type="NCBI Taxonomy" id="201975"/>
    <lineage>
        <taxon>Bacteria</taxon>
        <taxon>Bacillati</taxon>
        <taxon>Bacillota</taxon>
        <taxon>Bacilli</taxon>
        <taxon>Bacillales</taxon>
        <taxon>Thermoactinomycetaceae</taxon>
        <taxon>Planifilum</taxon>
    </lineage>
</organism>
<gene>
    <name evidence="1" type="ORF">CLV97_11657</name>
</gene>
<proteinExistence type="predicted"/>
<dbReference type="AlphaFoldDB" id="A0A2T0LDN0"/>
<dbReference type="EMBL" id="PVNE01000016">
    <property type="protein sequence ID" value="PRX40174.1"/>
    <property type="molecule type" value="Genomic_DNA"/>
</dbReference>
<name>A0A2T0LDN0_9BACL</name>
<comment type="caution">
    <text evidence="1">The sequence shown here is derived from an EMBL/GenBank/DDBJ whole genome shotgun (WGS) entry which is preliminary data.</text>
</comment>
<sequence length="35" mass="3689">MKAVQEPAEGKPFPAADCCSIDGLSQVVRRLEVSG</sequence>
<evidence type="ECO:0000313" key="2">
    <source>
        <dbReference type="Proteomes" id="UP000237797"/>
    </source>
</evidence>
<keyword evidence="2" id="KW-1185">Reference proteome</keyword>
<dbReference type="Proteomes" id="UP000237797">
    <property type="component" value="Unassembled WGS sequence"/>
</dbReference>
<evidence type="ECO:0000313" key="1">
    <source>
        <dbReference type="EMBL" id="PRX40174.1"/>
    </source>
</evidence>
<protein>
    <submittedName>
        <fullName evidence="1">Uncharacterized protein</fullName>
    </submittedName>
</protein>